<evidence type="ECO:0000256" key="9">
    <source>
        <dbReference type="HAMAP-Rule" id="MF_00183"/>
    </source>
</evidence>
<dbReference type="Gene3D" id="3.40.50.720">
    <property type="entry name" value="NAD(P)-binding Rossmann-like Domain"/>
    <property type="match status" value="1"/>
</dbReference>
<dbReference type="SUPFAM" id="SSF51735">
    <property type="entry name" value="NAD(P)-binding Rossmann-fold domains"/>
    <property type="match status" value="1"/>
</dbReference>
<accession>A0A172RWV7</accession>
<dbReference type="EC" id="1.1.1.267" evidence="9"/>
<dbReference type="Pfam" id="PF02670">
    <property type="entry name" value="DXP_reductoisom"/>
    <property type="match status" value="1"/>
</dbReference>
<feature type="binding site" evidence="9">
    <location>
        <position position="234"/>
    </location>
    <ligand>
        <name>Mn(2+)</name>
        <dbReference type="ChEBI" id="CHEBI:29035"/>
    </ligand>
</feature>
<comment type="cofactor">
    <cofactor evidence="9">
        <name>Mg(2+)</name>
        <dbReference type="ChEBI" id="CHEBI:18420"/>
    </cofactor>
    <cofactor evidence="9">
        <name>Mn(2+)</name>
        <dbReference type="ChEBI" id="CHEBI:29035"/>
    </cofactor>
</comment>
<evidence type="ECO:0000259" key="12">
    <source>
        <dbReference type="Pfam" id="PF13288"/>
    </source>
</evidence>
<dbReference type="Proteomes" id="UP000182975">
    <property type="component" value="Unassembled WGS sequence"/>
</dbReference>
<evidence type="ECO:0000256" key="8">
    <source>
        <dbReference type="ARBA" id="ARBA00048543"/>
    </source>
</evidence>
<evidence type="ECO:0000256" key="7">
    <source>
        <dbReference type="ARBA" id="ARBA00023229"/>
    </source>
</evidence>
<dbReference type="UniPathway" id="UPA00056">
    <property type="reaction ID" value="UER00092"/>
</dbReference>
<evidence type="ECO:0000256" key="3">
    <source>
        <dbReference type="ARBA" id="ARBA00022723"/>
    </source>
</evidence>
<comment type="similarity">
    <text evidence="2 9">Belongs to the DXR family.</text>
</comment>
<feature type="binding site" evidence="9">
    <location>
        <position position="225"/>
    </location>
    <ligand>
        <name>1-deoxy-D-xylulose 5-phosphate</name>
        <dbReference type="ChEBI" id="CHEBI:57792"/>
    </ligand>
</feature>
<evidence type="ECO:0000313" key="14">
    <source>
        <dbReference type="Proteomes" id="UP000182975"/>
    </source>
</evidence>
<evidence type="ECO:0000259" key="10">
    <source>
        <dbReference type="Pfam" id="PF02670"/>
    </source>
</evidence>
<dbReference type="PANTHER" id="PTHR30525">
    <property type="entry name" value="1-DEOXY-D-XYLULOSE 5-PHOSPHATE REDUCTOISOMERASE"/>
    <property type="match status" value="1"/>
</dbReference>
<dbReference type="HAMAP" id="MF_00183">
    <property type="entry name" value="DXP_reductoisom"/>
    <property type="match status" value="1"/>
</dbReference>
<dbReference type="RefSeq" id="WP_066661004.1">
    <property type="nucleotide sequence ID" value="NZ_CP011402.1"/>
</dbReference>
<evidence type="ECO:0000256" key="6">
    <source>
        <dbReference type="ARBA" id="ARBA00023211"/>
    </source>
</evidence>
<dbReference type="SUPFAM" id="SSF55347">
    <property type="entry name" value="Glyceraldehyde-3-phosphate dehydrogenase-like, C-terminal domain"/>
    <property type="match status" value="1"/>
</dbReference>
<dbReference type="Gene3D" id="1.10.1740.10">
    <property type="match status" value="1"/>
</dbReference>
<feature type="binding site" evidence="9">
    <location>
        <position position="39"/>
    </location>
    <ligand>
        <name>NADPH</name>
        <dbReference type="ChEBI" id="CHEBI:57783"/>
    </ligand>
</feature>
<dbReference type="InterPro" id="IPR013512">
    <property type="entry name" value="DXP_reductoisomerase_N"/>
</dbReference>
<dbReference type="Pfam" id="PF13288">
    <property type="entry name" value="DXPR_C"/>
    <property type="match status" value="1"/>
</dbReference>
<dbReference type="InterPro" id="IPR036291">
    <property type="entry name" value="NAD(P)-bd_dom_sf"/>
</dbReference>
<feature type="binding site" evidence="9">
    <location>
        <position position="230"/>
    </location>
    <ligand>
        <name>1-deoxy-D-xylulose 5-phosphate</name>
        <dbReference type="ChEBI" id="CHEBI:57792"/>
    </ligand>
</feature>
<dbReference type="InterPro" id="IPR013644">
    <property type="entry name" value="DXP_reductoisomerase_C"/>
</dbReference>
<proteinExistence type="inferred from homology"/>
<feature type="binding site" evidence="9">
    <location>
        <position position="13"/>
    </location>
    <ligand>
        <name>NADPH</name>
        <dbReference type="ChEBI" id="CHEBI:57783"/>
    </ligand>
</feature>
<keyword evidence="3 9" id="KW-0479">Metal-binding</keyword>
<keyword evidence="13" id="KW-0413">Isomerase</keyword>
<keyword evidence="4 9" id="KW-0521">NADP</keyword>
<evidence type="ECO:0000256" key="5">
    <source>
        <dbReference type="ARBA" id="ARBA00023002"/>
    </source>
</evidence>
<keyword evidence="7 9" id="KW-0414">Isoprene biosynthesis</keyword>
<feature type="binding site" evidence="9">
    <location>
        <position position="189"/>
    </location>
    <ligand>
        <name>1-deoxy-D-xylulose 5-phosphate</name>
        <dbReference type="ChEBI" id="CHEBI:57792"/>
    </ligand>
</feature>
<feature type="domain" description="1-deoxy-D-xylulose 5-phosphate reductoisomerase N-terminal" evidence="10">
    <location>
        <begin position="7"/>
        <end position="130"/>
    </location>
</feature>
<dbReference type="InterPro" id="IPR026877">
    <property type="entry name" value="DXPR_C"/>
</dbReference>
<name>A0A172RWV7_9ACTN</name>
<dbReference type="GO" id="GO:0070402">
    <property type="term" value="F:NADPH binding"/>
    <property type="evidence" value="ECO:0007669"/>
    <property type="project" value="InterPro"/>
</dbReference>
<evidence type="ECO:0000256" key="4">
    <source>
        <dbReference type="ARBA" id="ARBA00022857"/>
    </source>
</evidence>
<dbReference type="FunFam" id="3.40.50.720:FF:000045">
    <property type="entry name" value="1-deoxy-D-xylulose 5-phosphate reductoisomerase"/>
    <property type="match status" value="1"/>
</dbReference>
<gene>
    <name evidence="9" type="primary">dxr</name>
    <name evidence="13" type="ORF">SAMN02910314_00813</name>
</gene>
<comment type="function">
    <text evidence="9">Catalyzes the NADPH-dependent rearrangement and reduction of 1-deoxy-D-xylulose-5-phosphate (DXP) to 2-C-methyl-D-erythritol 4-phosphate (MEP).</text>
</comment>
<feature type="binding site" evidence="9">
    <location>
        <position position="123"/>
    </location>
    <ligand>
        <name>1-deoxy-D-xylulose 5-phosphate</name>
        <dbReference type="ChEBI" id="CHEBI:57792"/>
    </ligand>
</feature>
<feature type="binding site" evidence="9">
    <location>
        <position position="234"/>
    </location>
    <ligand>
        <name>1-deoxy-D-xylulose 5-phosphate</name>
        <dbReference type="ChEBI" id="CHEBI:57792"/>
    </ligand>
</feature>
<feature type="binding site" evidence="9">
    <location>
        <position position="164"/>
    </location>
    <ligand>
        <name>1-deoxy-D-xylulose 5-phosphate</name>
        <dbReference type="ChEBI" id="CHEBI:57792"/>
    </ligand>
</feature>
<organism evidence="13 14">
    <name type="scientific">Denitrobacterium detoxificans</name>
    <dbReference type="NCBI Taxonomy" id="79604"/>
    <lineage>
        <taxon>Bacteria</taxon>
        <taxon>Bacillati</taxon>
        <taxon>Actinomycetota</taxon>
        <taxon>Coriobacteriia</taxon>
        <taxon>Eggerthellales</taxon>
        <taxon>Eggerthellaceae</taxon>
        <taxon>Denitrobacterium</taxon>
    </lineage>
</organism>
<feature type="binding site" evidence="9">
    <location>
        <position position="14"/>
    </location>
    <ligand>
        <name>NADPH</name>
        <dbReference type="ChEBI" id="CHEBI:57783"/>
    </ligand>
</feature>
<feature type="binding site" evidence="9">
    <location>
        <position position="218"/>
    </location>
    <ligand>
        <name>NADPH</name>
        <dbReference type="ChEBI" id="CHEBI:57783"/>
    </ligand>
</feature>
<dbReference type="GO" id="GO:0030604">
    <property type="term" value="F:1-deoxy-D-xylulose-5-phosphate reductoisomerase activity"/>
    <property type="evidence" value="ECO:0007669"/>
    <property type="project" value="UniProtKB-UniRule"/>
</dbReference>
<keyword evidence="9" id="KW-0460">Magnesium</keyword>
<feature type="binding site" evidence="9">
    <location>
        <position position="15"/>
    </location>
    <ligand>
        <name>NADPH</name>
        <dbReference type="ChEBI" id="CHEBI:57783"/>
    </ligand>
</feature>
<evidence type="ECO:0000259" key="11">
    <source>
        <dbReference type="Pfam" id="PF08436"/>
    </source>
</evidence>
<feature type="binding site" evidence="9">
    <location>
        <position position="165"/>
    </location>
    <ligand>
        <name>1-deoxy-D-xylulose 5-phosphate</name>
        <dbReference type="ChEBI" id="CHEBI:57792"/>
    </ligand>
</feature>
<feature type="binding site" evidence="9">
    <location>
        <position position="124"/>
    </location>
    <ligand>
        <name>NADPH</name>
        <dbReference type="ChEBI" id="CHEBI:57783"/>
    </ligand>
</feature>
<dbReference type="GO" id="GO:0051484">
    <property type="term" value="P:isopentenyl diphosphate biosynthetic process, methylerythritol 4-phosphate pathway involved in terpenoid biosynthetic process"/>
    <property type="evidence" value="ECO:0007669"/>
    <property type="project" value="TreeGrafter"/>
</dbReference>
<dbReference type="EMBL" id="FOEC01000003">
    <property type="protein sequence ID" value="SEO65423.1"/>
    <property type="molecule type" value="Genomic_DNA"/>
</dbReference>
<comment type="catalytic activity">
    <reaction evidence="8">
        <text>2-C-methyl-D-erythritol 4-phosphate + NADP(+) = 1-deoxy-D-xylulose 5-phosphate + NADPH + H(+)</text>
        <dbReference type="Rhea" id="RHEA:13717"/>
        <dbReference type="ChEBI" id="CHEBI:15378"/>
        <dbReference type="ChEBI" id="CHEBI:57783"/>
        <dbReference type="ChEBI" id="CHEBI:57792"/>
        <dbReference type="ChEBI" id="CHEBI:58262"/>
        <dbReference type="ChEBI" id="CHEBI:58349"/>
        <dbReference type="EC" id="1.1.1.267"/>
    </reaction>
    <physiologicalReaction direction="right-to-left" evidence="8">
        <dbReference type="Rhea" id="RHEA:13719"/>
    </physiologicalReaction>
</comment>
<evidence type="ECO:0000313" key="13">
    <source>
        <dbReference type="EMBL" id="SEO65423.1"/>
    </source>
</evidence>
<feature type="binding site" evidence="9">
    <location>
        <position position="165"/>
    </location>
    <ligand>
        <name>Mn(2+)</name>
        <dbReference type="ChEBI" id="CHEBI:29035"/>
    </ligand>
</feature>
<feature type="binding site" evidence="9">
    <location>
        <position position="163"/>
    </location>
    <ligand>
        <name>Mn(2+)</name>
        <dbReference type="ChEBI" id="CHEBI:29035"/>
    </ligand>
</feature>
<dbReference type="KEGG" id="ddt:AAY81_02525"/>
<dbReference type="PIRSF" id="PIRSF006205">
    <property type="entry name" value="Dxp_reductismrs"/>
    <property type="match status" value="1"/>
</dbReference>
<feature type="binding site" evidence="9">
    <location>
        <position position="231"/>
    </location>
    <ligand>
        <name>1-deoxy-D-xylulose 5-phosphate</name>
        <dbReference type="ChEBI" id="CHEBI:57792"/>
    </ligand>
</feature>
<dbReference type="SUPFAM" id="SSF69055">
    <property type="entry name" value="1-deoxy-D-xylulose-5-phosphate reductoisomerase, C-terminal domain"/>
    <property type="match status" value="1"/>
</dbReference>
<sequence length="399" mass="42169">MSQCKRIAVLGSTGSIGVQTLDVARQHASELRVVALACGRRVDTMIEQARACGATYVACGLEEAPEVSADLTGLDYAVGMDAVVSLVRLPEVDIVVNALVGAAGLRASYETLRAGKVLALANKESLVVGGDLIMPLAAQVDAQRRASGVAPAVGPAGALMPIDSEHGAIYQCLLGEEHKEVSCLWVTASGGPFRGRTRNELADITPAQALAHPTWNMGPKITIDSSTLMNKGLEVIEAHHLFNMPYDRIKVVVQPQSAIHSMVEFTDGSVKAHLGTTDMRIPIQFALSYPKRWEAPVEPLDFTKLGSLEFYPADTKTFRCLELARMAGTAGGTLPCAMNAANEVAVASFLAGECSYLGIAETVERVMDAHANAAVESLEQLAAVDAASREAARGFIAAQ</sequence>
<evidence type="ECO:0000256" key="1">
    <source>
        <dbReference type="ARBA" id="ARBA00005094"/>
    </source>
</evidence>
<comment type="caution">
    <text evidence="9">Lacks conserved residue(s) required for the propagation of feature annotation.</text>
</comment>
<dbReference type="InterPro" id="IPR036169">
    <property type="entry name" value="DXPR_C_sf"/>
</dbReference>
<dbReference type="STRING" id="79604.AAY81_02525"/>
<protein>
    <recommendedName>
        <fullName evidence="9">1-deoxy-D-xylulose 5-phosphate reductoisomerase</fullName>
        <shortName evidence="9">DXP reductoisomerase</shortName>
        <ecNumber evidence="9">1.1.1.267</ecNumber>
    </recommendedName>
    <alternativeName>
        <fullName evidence="9">1-deoxyxylulose-5-phosphate reductoisomerase</fullName>
    </alternativeName>
    <alternativeName>
        <fullName evidence="9">2-C-methyl-D-erythritol 4-phosphate synthase</fullName>
    </alternativeName>
</protein>
<dbReference type="AlphaFoldDB" id="A0A172RWV7"/>
<keyword evidence="5 9" id="KW-0560">Oxidoreductase</keyword>
<feature type="binding site" evidence="9">
    <location>
        <position position="16"/>
    </location>
    <ligand>
        <name>NADPH</name>
        <dbReference type="ChEBI" id="CHEBI:57783"/>
    </ligand>
</feature>
<dbReference type="Pfam" id="PF08436">
    <property type="entry name" value="DXP_redisom_C"/>
    <property type="match status" value="1"/>
</dbReference>
<comment type="pathway">
    <text evidence="1 9">Isoprenoid biosynthesis; isopentenyl diphosphate biosynthesis via DXP pathway; isopentenyl diphosphate from 1-deoxy-D-xylulose 5-phosphate: step 1/6.</text>
</comment>
<feature type="binding site" evidence="9">
    <location>
        <position position="212"/>
    </location>
    <ligand>
        <name>1-deoxy-D-xylulose 5-phosphate</name>
        <dbReference type="ChEBI" id="CHEBI:57792"/>
    </ligand>
</feature>
<evidence type="ECO:0000256" key="2">
    <source>
        <dbReference type="ARBA" id="ARBA00006825"/>
    </source>
</evidence>
<dbReference type="PATRIC" id="fig|79604.3.peg.514"/>
<dbReference type="NCBIfam" id="TIGR00243">
    <property type="entry name" value="Dxr"/>
    <property type="match status" value="1"/>
</dbReference>
<keyword evidence="6 9" id="KW-0464">Manganese</keyword>
<feature type="binding site" evidence="9">
    <location>
        <position position="40"/>
    </location>
    <ligand>
        <name>NADPH</name>
        <dbReference type="ChEBI" id="CHEBI:57783"/>
    </ligand>
</feature>
<dbReference type="GO" id="GO:0016853">
    <property type="term" value="F:isomerase activity"/>
    <property type="evidence" value="ECO:0007669"/>
    <property type="project" value="UniProtKB-KW"/>
</dbReference>
<dbReference type="GO" id="GO:0030145">
    <property type="term" value="F:manganese ion binding"/>
    <property type="evidence" value="ECO:0007669"/>
    <property type="project" value="TreeGrafter"/>
</dbReference>
<feature type="domain" description="1-deoxy-D-xylulose 5-phosphate reductoisomerase C-terminal" evidence="11">
    <location>
        <begin position="159"/>
        <end position="242"/>
    </location>
</feature>
<feature type="binding site" evidence="9">
    <location>
        <position position="122"/>
    </location>
    <ligand>
        <name>NADPH</name>
        <dbReference type="ChEBI" id="CHEBI:57783"/>
    </ligand>
</feature>
<dbReference type="PANTHER" id="PTHR30525:SF0">
    <property type="entry name" value="1-DEOXY-D-XYLULOSE 5-PHOSPHATE REDUCTOISOMERASE, CHLOROPLASTIC"/>
    <property type="match status" value="1"/>
</dbReference>
<feature type="domain" description="DXP reductoisomerase C-terminal" evidence="12">
    <location>
        <begin position="274"/>
        <end position="390"/>
    </location>
</feature>
<keyword evidence="14" id="KW-1185">Reference proteome</keyword>
<dbReference type="OrthoDB" id="9806546at2"/>
<dbReference type="InterPro" id="IPR003821">
    <property type="entry name" value="DXP_reductoisomerase"/>
</dbReference>
<reference evidence="14" key="1">
    <citation type="submission" date="2016-10" db="EMBL/GenBank/DDBJ databases">
        <authorList>
            <person name="Varghese N."/>
        </authorList>
    </citation>
    <scope>NUCLEOTIDE SEQUENCE [LARGE SCALE GENOMIC DNA]</scope>
    <source>
        <strain evidence="14">DSM 21843</strain>
    </source>
</reference>